<dbReference type="GO" id="GO:0004725">
    <property type="term" value="F:protein tyrosine phosphatase activity"/>
    <property type="evidence" value="ECO:0007669"/>
    <property type="project" value="InterPro"/>
</dbReference>
<comment type="similarity">
    <text evidence="1">Belongs to the low molecular weight phosphotyrosine protein phosphatase family.</text>
</comment>
<dbReference type="SMART" id="SM00226">
    <property type="entry name" value="LMWPc"/>
    <property type="match status" value="1"/>
</dbReference>
<dbReference type="InterPro" id="IPR023485">
    <property type="entry name" value="Ptyr_pPase"/>
</dbReference>
<reference evidence="6 7" key="1">
    <citation type="submission" date="2016-10" db="EMBL/GenBank/DDBJ databases">
        <authorList>
            <person name="de Groot N.N."/>
        </authorList>
    </citation>
    <scope>NUCLEOTIDE SEQUENCE [LARGE SCALE GENOMIC DNA]</scope>
    <source>
        <strain evidence="6 7">DSM 12271</strain>
    </source>
</reference>
<sequence>MKILFICTGNTCRSPIAEAIFNSRCNLKNVKAESAGVSIVKNTSISNYSSSLILNNLNCDYSSRVAIQLTTEMMERADLVLTMTKYIKDLLILTFNNMEDKIFSLNEYVGVEGDIIDPYGGNEVIYKNAFDLLDNSIQLLINKIEEDKDIRE</sequence>
<feature type="active site" description="Nucleophile" evidence="4">
    <location>
        <position position="13"/>
    </location>
</feature>
<evidence type="ECO:0000256" key="4">
    <source>
        <dbReference type="PIRSR" id="PIRSR617867-1"/>
    </source>
</evidence>
<dbReference type="Gene3D" id="3.40.50.2300">
    <property type="match status" value="1"/>
</dbReference>
<dbReference type="InterPro" id="IPR017867">
    <property type="entry name" value="Tyr_phospatase_low_mol_wt"/>
</dbReference>
<evidence type="ECO:0000256" key="1">
    <source>
        <dbReference type="ARBA" id="ARBA00011063"/>
    </source>
</evidence>
<dbReference type="InterPro" id="IPR036196">
    <property type="entry name" value="Ptyr_pPase_sf"/>
</dbReference>
<dbReference type="RefSeq" id="WP_090041864.1">
    <property type="nucleotide sequence ID" value="NZ_FOKI01000020.1"/>
</dbReference>
<dbReference type="SUPFAM" id="SSF52788">
    <property type="entry name" value="Phosphotyrosine protein phosphatases I"/>
    <property type="match status" value="1"/>
</dbReference>
<gene>
    <name evidence="6" type="ORF">SAMN04488528_102027</name>
</gene>
<feature type="domain" description="Phosphotyrosine protein phosphatase I" evidence="5">
    <location>
        <begin position="1"/>
        <end position="143"/>
    </location>
</feature>
<feature type="active site" description="Proton donor" evidence="4">
    <location>
        <position position="117"/>
    </location>
</feature>
<evidence type="ECO:0000256" key="2">
    <source>
        <dbReference type="ARBA" id="ARBA00022801"/>
    </source>
</evidence>
<dbReference type="OrthoDB" id="9784339at2"/>
<evidence type="ECO:0000259" key="5">
    <source>
        <dbReference type="SMART" id="SM00226"/>
    </source>
</evidence>
<dbReference type="InterPro" id="IPR050438">
    <property type="entry name" value="LMW_PTPase"/>
</dbReference>
<proteinExistence type="inferred from homology"/>
<name>A0A1I0ZDW5_9CLOT</name>
<keyword evidence="2" id="KW-0378">Hydrolase</keyword>
<dbReference type="Pfam" id="PF01451">
    <property type="entry name" value="LMWPc"/>
    <property type="match status" value="1"/>
</dbReference>
<keyword evidence="3" id="KW-0904">Protein phosphatase</keyword>
<feature type="active site" description="Nucleophile" evidence="4">
    <location>
        <position position="7"/>
    </location>
</feature>
<dbReference type="AlphaFoldDB" id="A0A1I0ZDW5"/>
<dbReference type="Proteomes" id="UP000198619">
    <property type="component" value="Unassembled WGS sequence"/>
</dbReference>
<dbReference type="PANTHER" id="PTHR11717:SF31">
    <property type="entry name" value="LOW MOLECULAR WEIGHT PROTEIN-TYROSINE-PHOSPHATASE ETP-RELATED"/>
    <property type="match status" value="1"/>
</dbReference>
<protein>
    <submittedName>
        <fullName evidence="6">Protein-tyrosine phosphatase</fullName>
    </submittedName>
</protein>
<dbReference type="CDD" id="cd16344">
    <property type="entry name" value="LMWPAP"/>
    <property type="match status" value="1"/>
</dbReference>
<dbReference type="STRING" id="84698.SAMN04488528_102027"/>
<accession>A0A1I0ZDW5</accession>
<keyword evidence="7" id="KW-1185">Reference proteome</keyword>
<evidence type="ECO:0000313" key="6">
    <source>
        <dbReference type="EMBL" id="SFB23979.1"/>
    </source>
</evidence>
<evidence type="ECO:0000256" key="3">
    <source>
        <dbReference type="ARBA" id="ARBA00022912"/>
    </source>
</evidence>
<dbReference type="PRINTS" id="PR00719">
    <property type="entry name" value="LMWPTPASE"/>
</dbReference>
<evidence type="ECO:0000313" key="7">
    <source>
        <dbReference type="Proteomes" id="UP000198619"/>
    </source>
</evidence>
<organism evidence="6 7">
    <name type="scientific">Clostridium frigidicarnis</name>
    <dbReference type="NCBI Taxonomy" id="84698"/>
    <lineage>
        <taxon>Bacteria</taxon>
        <taxon>Bacillati</taxon>
        <taxon>Bacillota</taxon>
        <taxon>Clostridia</taxon>
        <taxon>Eubacteriales</taxon>
        <taxon>Clostridiaceae</taxon>
        <taxon>Clostridium</taxon>
    </lineage>
</organism>
<dbReference type="PANTHER" id="PTHR11717">
    <property type="entry name" value="LOW MOLECULAR WEIGHT PROTEIN TYROSINE PHOSPHATASE"/>
    <property type="match status" value="1"/>
</dbReference>
<dbReference type="EMBL" id="FOKI01000020">
    <property type="protein sequence ID" value="SFB23979.1"/>
    <property type="molecule type" value="Genomic_DNA"/>
</dbReference>